<dbReference type="PANTHER" id="PTHR11079">
    <property type="entry name" value="CYTOSINE DEAMINASE FAMILY MEMBER"/>
    <property type="match status" value="1"/>
</dbReference>
<dbReference type="PROSITE" id="PS51747">
    <property type="entry name" value="CYT_DCMP_DEAMINASES_2"/>
    <property type="match status" value="1"/>
</dbReference>
<dbReference type="AlphaFoldDB" id="A0A9W4H4I4"/>
<gene>
    <name evidence="4" type="ORF">SBRY_50285</name>
</gene>
<evidence type="ECO:0000313" key="4">
    <source>
        <dbReference type="EMBL" id="CAG7650146.1"/>
    </source>
</evidence>
<protein>
    <submittedName>
        <fullName evidence="4">Nucleoside deaminase</fullName>
    </submittedName>
</protein>
<sequence>MRKNRGMPIQGPAHEAWSMLDVPWRAALEMAWDSYREGGIAVGAVLTDAAGSIVGSGRNQRFGTSPRGLLSHAEMEALRAVPADKDRARGSVLYTTLHPCPMCLGAVVVARVGRLHFGAFDPTWQGIEQLPQLNDEVRRRWPDVTGPLTGPLGEWVAVLPCLNTSGALVRAMESTAPHRAELARAVTRRLGSGDGLPDTAGEALEQVWDLLADRG</sequence>
<dbReference type="InterPro" id="IPR002125">
    <property type="entry name" value="CMP_dCMP_dom"/>
</dbReference>
<dbReference type="SUPFAM" id="SSF53927">
    <property type="entry name" value="Cytidine deaminase-like"/>
    <property type="match status" value="1"/>
</dbReference>
<dbReference type="PROSITE" id="PS00903">
    <property type="entry name" value="CYT_DCMP_DEAMINASES_1"/>
    <property type="match status" value="1"/>
</dbReference>
<dbReference type="PANTHER" id="PTHR11079:SF162">
    <property type="entry name" value="RIBOFLAVIN BIOSYNTHESIS PROTEIN PYRD, CHLOROPLASTIC"/>
    <property type="match status" value="1"/>
</dbReference>
<dbReference type="Gene3D" id="3.40.140.10">
    <property type="entry name" value="Cytidine Deaminase, domain 2"/>
    <property type="match status" value="1"/>
</dbReference>
<comment type="caution">
    <text evidence="4">The sequence shown here is derived from an EMBL/GenBank/DDBJ whole genome shotgun (WGS) entry which is preliminary data.</text>
</comment>
<accession>A0A9W4H4I4</accession>
<keyword evidence="2" id="KW-0862">Zinc</keyword>
<keyword evidence="5" id="KW-1185">Reference proteome</keyword>
<evidence type="ECO:0000259" key="3">
    <source>
        <dbReference type="PROSITE" id="PS51747"/>
    </source>
</evidence>
<name>A0A9W4H4I4_9ACTN</name>
<dbReference type="Pfam" id="PF00383">
    <property type="entry name" value="dCMP_cyt_deam_1"/>
    <property type="match status" value="1"/>
</dbReference>
<dbReference type="Proteomes" id="UP001153328">
    <property type="component" value="Unassembled WGS sequence"/>
</dbReference>
<dbReference type="GO" id="GO:0008270">
    <property type="term" value="F:zinc ion binding"/>
    <property type="evidence" value="ECO:0007669"/>
    <property type="project" value="InterPro"/>
</dbReference>
<dbReference type="CDD" id="cd01285">
    <property type="entry name" value="nucleoside_deaminase"/>
    <property type="match status" value="1"/>
</dbReference>
<evidence type="ECO:0000256" key="2">
    <source>
        <dbReference type="ARBA" id="ARBA00022833"/>
    </source>
</evidence>
<evidence type="ECO:0000313" key="5">
    <source>
        <dbReference type="Proteomes" id="UP001153328"/>
    </source>
</evidence>
<evidence type="ECO:0000256" key="1">
    <source>
        <dbReference type="ARBA" id="ARBA00022723"/>
    </source>
</evidence>
<dbReference type="InterPro" id="IPR016192">
    <property type="entry name" value="APOBEC/CMP_deaminase_Zn-bd"/>
</dbReference>
<dbReference type="GO" id="GO:0016787">
    <property type="term" value="F:hydrolase activity"/>
    <property type="evidence" value="ECO:0007669"/>
    <property type="project" value="InterPro"/>
</dbReference>
<keyword evidence="1" id="KW-0479">Metal-binding</keyword>
<proteinExistence type="predicted"/>
<feature type="domain" description="CMP/dCMP-type deaminase" evidence="3">
    <location>
        <begin position="18"/>
        <end position="130"/>
    </location>
</feature>
<reference evidence="4" key="1">
    <citation type="submission" date="2021-06" db="EMBL/GenBank/DDBJ databases">
        <authorList>
            <person name="Arsene-Ploetze F."/>
        </authorList>
    </citation>
    <scope>NUCLEOTIDE SEQUENCE</scope>
    <source>
        <strain evidence="4">SBRY1</strain>
    </source>
</reference>
<organism evidence="4 5">
    <name type="scientific">Actinacidiphila bryophytorum</name>
    <dbReference type="NCBI Taxonomy" id="1436133"/>
    <lineage>
        <taxon>Bacteria</taxon>
        <taxon>Bacillati</taxon>
        <taxon>Actinomycetota</taxon>
        <taxon>Actinomycetes</taxon>
        <taxon>Kitasatosporales</taxon>
        <taxon>Streptomycetaceae</taxon>
        <taxon>Actinacidiphila</taxon>
    </lineage>
</organism>
<dbReference type="InterPro" id="IPR016193">
    <property type="entry name" value="Cytidine_deaminase-like"/>
</dbReference>
<dbReference type="EMBL" id="CAJVAX010000019">
    <property type="protein sequence ID" value="CAG7650146.1"/>
    <property type="molecule type" value="Genomic_DNA"/>
</dbReference>